<evidence type="ECO:0000313" key="2">
    <source>
        <dbReference type="EMBL" id="KAK1119384.1"/>
    </source>
</evidence>
<protein>
    <submittedName>
        <fullName evidence="2">Uncharacterized protein</fullName>
    </submittedName>
</protein>
<organism evidence="2 3">
    <name type="scientific">Melipona bicolor</name>
    <dbReference type="NCBI Taxonomy" id="60889"/>
    <lineage>
        <taxon>Eukaryota</taxon>
        <taxon>Metazoa</taxon>
        <taxon>Ecdysozoa</taxon>
        <taxon>Arthropoda</taxon>
        <taxon>Hexapoda</taxon>
        <taxon>Insecta</taxon>
        <taxon>Pterygota</taxon>
        <taxon>Neoptera</taxon>
        <taxon>Endopterygota</taxon>
        <taxon>Hymenoptera</taxon>
        <taxon>Apocrita</taxon>
        <taxon>Aculeata</taxon>
        <taxon>Apoidea</taxon>
        <taxon>Anthophila</taxon>
        <taxon>Apidae</taxon>
        <taxon>Melipona</taxon>
    </lineage>
</organism>
<keyword evidence="3" id="KW-1185">Reference proteome</keyword>
<accession>A0AA40FHX1</accession>
<proteinExistence type="predicted"/>
<name>A0AA40FHX1_9HYME</name>
<evidence type="ECO:0000256" key="1">
    <source>
        <dbReference type="SAM" id="MobiDB-lite"/>
    </source>
</evidence>
<evidence type="ECO:0000313" key="3">
    <source>
        <dbReference type="Proteomes" id="UP001177670"/>
    </source>
</evidence>
<dbReference type="AlphaFoldDB" id="A0AA40FHX1"/>
<reference evidence="2" key="1">
    <citation type="submission" date="2021-10" db="EMBL/GenBank/DDBJ databases">
        <title>Melipona bicolor Genome sequencing and assembly.</title>
        <authorList>
            <person name="Araujo N.S."/>
            <person name="Arias M.C."/>
        </authorList>
    </citation>
    <scope>NUCLEOTIDE SEQUENCE</scope>
    <source>
        <strain evidence="2">USP_2M_L1-L4_2017</strain>
        <tissue evidence="2">Whole body</tissue>
    </source>
</reference>
<sequence length="216" mass="25043">MLHPIPQDVQEPNWHDFVQDQLKEHRIARIRDEIVDTAVATAFERYCLKKKLFEFSGECCRVAWLRLDPCCKQDTTGRMMHLMVDTEPHLSPIDSWIFGNVSQIFVQKSQSFISEFPSVAATKPLNNHAAKKIMQEQTKSRSRINKEKLKEKKEEETVILQSKPRPHGVDESKKANGYSKKNNYSSFVHEQRNVDNVDSSANATNVRLKQVKQVYE</sequence>
<feature type="region of interest" description="Disordered" evidence="1">
    <location>
        <begin position="135"/>
        <end position="185"/>
    </location>
</feature>
<gene>
    <name evidence="2" type="ORF">K0M31_013215</name>
</gene>
<feature type="compositionally biased region" description="Basic and acidic residues" evidence="1">
    <location>
        <begin position="144"/>
        <end position="156"/>
    </location>
</feature>
<dbReference type="EMBL" id="JAHYIQ010000036">
    <property type="protein sequence ID" value="KAK1119384.1"/>
    <property type="molecule type" value="Genomic_DNA"/>
</dbReference>
<comment type="caution">
    <text evidence="2">The sequence shown here is derived from an EMBL/GenBank/DDBJ whole genome shotgun (WGS) entry which is preliminary data.</text>
</comment>
<dbReference type="Proteomes" id="UP001177670">
    <property type="component" value="Unassembled WGS sequence"/>
</dbReference>